<feature type="non-terminal residue" evidence="1">
    <location>
        <position position="1"/>
    </location>
</feature>
<proteinExistence type="predicted"/>
<accession>A0A141DX03</accession>
<dbReference type="AlphaFoldDB" id="A0A141DX03"/>
<dbReference type="EMBL" id="KT265503">
    <property type="protein sequence ID" value="ALA39877.1"/>
    <property type="molecule type" value="Genomic_DNA"/>
</dbReference>
<organism evidence="1">
    <name type="scientific">Phoca vitulina</name>
    <name type="common">Harbor seal</name>
    <dbReference type="NCBI Taxonomy" id="9720"/>
    <lineage>
        <taxon>Eukaryota</taxon>
        <taxon>Metazoa</taxon>
        <taxon>Chordata</taxon>
        <taxon>Craniata</taxon>
        <taxon>Vertebrata</taxon>
        <taxon>Euteleostomi</taxon>
        <taxon>Mammalia</taxon>
        <taxon>Eutheria</taxon>
        <taxon>Laurasiatheria</taxon>
        <taxon>Carnivora</taxon>
        <taxon>Caniformia</taxon>
        <taxon>Pinnipedia</taxon>
        <taxon>Phocidae</taxon>
        <taxon>Phocinae</taxon>
        <taxon>Phoca</taxon>
    </lineage>
</organism>
<name>A0A141DX03_PHOVI</name>
<protein>
    <submittedName>
        <fullName evidence="1">Thyroglobulin</fullName>
    </submittedName>
</protein>
<gene>
    <name evidence="1" type="primary">TG</name>
</gene>
<reference evidence="1" key="1">
    <citation type="journal article" date="2015" name="Mol. Biol. Evol.">
        <title>Exploring Massive Incomplete Lineage Sorting in Arctoids (Laurasiatheria, Carnivora).</title>
        <authorList>
            <person name="Doronina L."/>
            <person name="Churakov G."/>
            <person name="Shi J."/>
            <person name="Brosius J."/>
            <person name="Baertsch R."/>
            <person name="Clawson H."/>
            <person name="Schmitz J."/>
        </authorList>
    </citation>
    <scope>NUCLEOTIDE SEQUENCE</scope>
</reference>
<feature type="non-terminal residue" evidence="1">
    <location>
        <position position="31"/>
    </location>
</feature>
<evidence type="ECO:0000313" key="1">
    <source>
        <dbReference type="EMBL" id="ALA39877.1"/>
    </source>
</evidence>
<sequence length="31" mass="3173">PESQVILSANVTVGGGSKVPDSESPLLQCFI</sequence>